<evidence type="ECO:0000256" key="1">
    <source>
        <dbReference type="SAM" id="MobiDB-lite"/>
    </source>
</evidence>
<gene>
    <name evidence="2" type="ORF">Taro_039427</name>
</gene>
<dbReference type="EMBL" id="NMUH01003669">
    <property type="protein sequence ID" value="MQM06600.1"/>
    <property type="molecule type" value="Genomic_DNA"/>
</dbReference>
<name>A0A843WVQ8_COLES</name>
<feature type="compositionally biased region" description="Polar residues" evidence="1">
    <location>
        <begin position="81"/>
        <end position="109"/>
    </location>
</feature>
<evidence type="ECO:0000313" key="3">
    <source>
        <dbReference type="Proteomes" id="UP000652761"/>
    </source>
</evidence>
<evidence type="ECO:0000313" key="2">
    <source>
        <dbReference type="EMBL" id="MQM06600.1"/>
    </source>
</evidence>
<feature type="region of interest" description="Disordered" evidence="1">
    <location>
        <begin position="81"/>
        <end position="113"/>
    </location>
</feature>
<sequence>MTLVNAAYRAVAFTGSAAGSDRERTYIGLRARTYPIWHRKTVELFSFGRPKGEKLKPHLHPLREVAAPMRSHHSLGTVNQRVNGVNQRPNIANERSATSASNRRTPQSTGERRVKRIAHNSLFWRSRWDKLLPLWSICGPVDGK</sequence>
<reference evidence="2" key="1">
    <citation type="submission" date="2017-07" db="EMBL/GenBank/DDBJ databases">
        <title>Taro Niue Genome Assembly and Annotation.</title>
        <authorList>
            <person name="Atibalentja N."/>
            <person name="Keating K."/>
            <person name="Fields C.J."/>
        </authorList>
    </citation>
    <scope>NUCLEOTIDE SEQUENCE</scope>
    <source>
        <strain evidence="2">Niue_2</strain>
        <tissue evidence="2">Leaf</tissue>
    </source>
</reference>
<dbReference type="AlphaFoldDB" id="A0A843WVQ8"/>
<proteinExistence type="predicted"/>
<comment type="caution">
    <text evidence="2">The sequence shown here is derived from an EMBL/GenBank/DDBJ whole genome shotgun (WGS) entry which is preliminary data.</text>
</comment>
<keyword evidence="3" id="KW-1185">Reference proteome</keyword>
<dbReference type="Proteomes" id="UP000652761">
    <property type="component" value="Unassembled WGS sequence"/>
</dbReference>
<accession>A0A843WVQ8</accession>
<organism evidence="2 3">
    <name type="scientific">Colocasia esculenta</name>
    <name type="common">Wild taro</name>
    <name type="synonym">Arum esculentum</name>
    <dbReference type="NCBI Taxonomy" id="4460"/>
    <lineage>
        <taxon>Eukaryota</taxon>
        <taxon>Viridiplantae</taxon>
        <taxon>Streptophyta</taxon>
        <taxon>Embryophyta</taxon>
        <taxon>Tracheophyta</taxon>
        <taxon>Spermatophyta</taxon>
        <taxon>Magnoliopsida</taxon>
        <taxon>Liliopsida</taxon>
        <taxon>Araceae</taxon>
        <taxon>Aroideae</taxon>
        <taxon>Colocasieae</taxon>
        <taxon>Colocasia</taxon>
    </lineage>
</organism>
<protein>
    <submittedName>
        <fullName evidence="2">Uncharacterized protein</fullName>
    </submittedName>
</protein>